<dbReference type="AlphaFoldDB" id="A0A543NM53"/>
<evidence type="ECO:0000313" key="2">
    <source>
        <dbReference type="EMBL" id="TQN32899.1"/>
    </source>
</evidence>
<dbReference type="EMBL" id="VFQC01000001">
    <property type="protein sequence ID" value="TQN32899.1"/>
    <property type="molecule type" value="Genomic_DNA"/>
</dbReference>
<name>A0A543NM53_9ACTN</name>
<dbReference type="GO" id="GO:0005524">
    <property type="term" value="F:ATP binding"/>
    <property type="evidence" value="ECO:0007669"/>
    <property type="project" value="InterPro"/>
</dbReference>
<evidence type="ECO:0000313" key="3">
    <source>
        <dbReference type="Proteomes" id="UP000317422"/>
    </source>
</evidence>
<dbReference type="SUPFAM" id="SSF52540">
    <property type="entry name" value="P-loop containing nucleoside triphosphate hydrolases"/>
    <property type="match status" value="1"/>
</dbReference>
<dbReference type="InterPro" id="IPR027417">
    <property type="entry name" value="P-loop_NTPase"/>
</dbReference>
<dbReference type="RefSeq" id="WP_211351834.1">
    <property type="nucleotide sequence ID" value="NZ_VFQC01000001.1"/>
</dbReference>
<dbReference type="Gene3D" id="3.40.50.300">
    <property type="entry name" value="P-loop containing nucleotide triphosphate hydrolases"/>
    <property type="match status" value="1"/>
</dbReference>
<dbReference type="PANTHER" id="PTHR30267:SF2">
    <property type="entry name" value="PROTEIN PRKA"/>
    <property type="match status" value="1"/>
</dbReference>
<accession>A0A543NM53</accession>
<dbReference type="InterPro" id="IPR002078">
    <property type="entry name" value="Sigma_54_int"/>
</dbReference>
<dbReference type="PANTHER" id="PTHR30267">
    <property type="entry name" value="PROTEIN KINASE PRKA"/>
    <property type="match status" value="1"/>
</dbReference>
<sequence>MSAVTSPHASHDWPTTLGALRASGHRHRSVGSEVRQNLHARLRSGEERFPGVVGFDTTVLPQLERALLAGHDVLLVGRHGQGRSRLLRAVAALLDEWTPAVAGCAVNDHPYAPVCPACREAAAEAGEDLPVVWRHRTERYNEKLCTPDTSVGDLIGDIDPVRLADGYPLSDPRAVHYGLVPRTNRGVVGVNELPELAAQLQVALLDVLEEREAHVRGHTLRLPLDVLVLATANPENPTRRGRIVAPLRDRFGAHVRTHYPEDPDAEAALIRQEARVDDGPDVPDHLMEIAARFVRLVRESPSVDERCGVSTRLGTDAVETAAASAARRGALTGEEHPVARVCDLEPAVDTLRDRVEFEAGEEERGREILTHLLRRATLDTFRNLLGDAELGELTGVFTGGATVASGPLVSSATLLDRLGPVPELAELTSRVRTPAADGDGSAEHDRGHTAAAVEFALEGLYLNRQLSRDTAHDGVVYRL</sequence>
<feature type="domain" description="Sigma-54 factor interaction" evidence="1">
    <location>
        <begin position="176"/>
        <end position="234"/>
    </location>
</feature>
<dbReference type="Proteomes" id="UP000317422">
    <property type="component" value="Unassembled WGS sequence"/>
</dbReference>
<gene>
    <name evidence="2" type="ORF">FHX37_2887</name>
</gene>
<dbReference type="GO" id="GO:0004672">
    <property type="term" value="F:protein kinase activity"/>
    <property type="evidence" value="ECO:0007669"/>
    <property type="project" value="TreeGrafter"/>
</dbReference>
<comment type="caution">
    <text evidence="2">The sequence shown here is derived from an EMBL/GenBank/DDBJ whole genome shotgun (WGS) entry which is preliminary data.</text>
</comment>
<proteinExistence type="predicted"/>
<organism evidence="2 3">
    <name type="scientific">Haloactinospora alba</name>
    <dbReference type="NCBI Taxonomy" id="405555"/>
    <lineage>
        <taxon>Bacteria</taxon>
        <taxon>Bacillati</taxon>
        <taxon>Actinomycetota</taxon>
        <taxon>Actinomycetes</taxon>
        <taxon>Streptosporangiales</taxon>
        <taxon>Nocardiopsidaceae</taxon>
        <taxon>Haloactinospora</taxon>
    </lineage>
</organism>
<dbReference type="GO" id="GO:0006355">
    <property type="term" value="P:regulation of DNA-templated transcription"/>
    <property type="evidence" value="ECO:0007669"/>
    <property type="project" value="InterPro"/>
</dbReference>
<protein>
    <submittedName>
        <fullName evidence="2">Magnesium chelatase subunit I</fullName>
    </submittedName>
</protein>
<dbReference type="Pfam" id="PF00158">
    <property type="entry name" value="Sigma54_activat"/>
    <property type="match status" value="1"/>
</dbReference>
<keyword evidence="3" id="KW-1185">Reference proteome</keyword>
<reference evidence="2 3" key="1">
    <citation type="submission" date="2019-06" db="EMBL/GenBank/DDBJ databases">
        <title>Sequencing the genomes of 1000 actinobacteria strains.</title>
        <authorList>
            <person name="Klenk H.-P."/>
        </authorList>
    </citation>
    <scope>NUCLEOTIDE SEQUENCE [LARGE SCALE GENOMIC DNA]</scope>
    <source>
        <strain evidence="2 3">DSM 45015</strain>
    </source>
</reference>
<evidence type="ECO:0000259" key="1">
    <source>
        <dbReference type="Pfam" id="PF00158"/>
    </source>
</evidence>